<organism evidence="2 3">
    <name type="scientific">Erythranthe guttata</name>
    <name type="common">Yellow monkey flower</name>
    <name type="synonym">Mimulus guttatus</name>
    <dbReference type="NCBI Taxonomy" id="4155"/>
    <lineage>
        <taxon>Eukaryota</taxon>
        <taxon>Viridiplantae</taxon>
        <taxon>Streptophyta</taxon>
        <taxon>Embryophyta</taxon>
        <taxon>Tracheophyta</taxon>
        <taxon>Spermatophyta</taxon>
        <taxon>Magnoliopsida</taxon>
        <taxon>eudicotyledons</taxon>
        <taxon>Gunneridae</taxon>
        <taxon>Pentapetalae</taxon>
        <taxon>asterids</taxon>
        <taxon>lamiids</taxon>
        <taxon>Lamiales</taxon>
        <taxon>Phrymaceae</taxon>
        <taxon>Erythranthe</taxon>
    </lineage>
</organism>
<dbReference type="AlphaFoldDB" id="A0A022RZ21"/>
<sequence length="183" mass="20624">AFSIEDGEWNLYAIISIFPYKQEQVRSINIFQISDGKIVEFTAPLPVKELLTKFESRFVVTSSRKFSDNNNLPPNFELQLGKTYYLHPCNKATDHVTTDVKAAEPEPEPKPEPEPEPNGVSSVKRIKVVITKKQLQELLSNKTSFEKIILGVDKTCSSSVGASTNRNCLKPRLAPIPEENEFE</sequence>
<feature type="non-terminal residue" evidence="2">
    <location>
        <position position="1"/>
    </location>
</feature>
<dbReference type="EMBL" id="KI630190">
    <property type="protein sequence ID" value="EYU45309.1"/>
    <property type="molecule type" value="Genomic_DNA"/>
</dbReference>
<reference evidence="2 3" key="1">
    <citation type="journal article" date="2013" name="Proc. Natl. Acad. Sci. U.S.A.">
        <title>Fine-scale variation in meiotic recombination in Mimulus inferred from population shotgun sequencing.</title>
        <authorList>
            <person name="Hellsten U."/>
            <person name="Wright K.M."/>
            <person name="Jenkins J."/>
            <person name="Shu S."/>
            <person name="Yuan Y."/>
            <person name="Wessler S.R."/>
            <person name="Schmutz J."/>
            <person name="Willis J.H."/>
            <person name="Rokhsar D.S."/>
        </authorList>
    </citation>
    <scope>NUCLEOTIDE SEQUENCE [LARGE SCALE GENOMIC DNA]</scope>
    <source>
        <strain evidence="3">cv. DUN x IM62</strain>
    </source>
</reference>
<evidence type="ECO:0000313" key="2">
    <source>
        <dbReference type="EMBL" id="EYU45309.1"/>
    </source>
</evidence>
<protein>
    <recommendedName>
        <fullName evidence="4">DUF4228 domain-containing protein</fullName>
    </recommendedName>
</protein>
<evidence type="ECO:0008006" key="4">
    <source>
        <dbReference type="Google" id="ProtNLM"/>
    </source>
</evidence>
<accession>A0A022RZ21</accession>
<name>A0A022RZ21_ERYGU</name>
<dbReference type="PANTHER" id="PTHR33148">
    <property type="entry name" value="PLASTID MOVEMENT IMPAIRED PROTEIN-RELATED"/>
    <property type="match status" value="1"/>
</dbReference>
<gene>
    <name evidence="2" type="ORF">MIMGU_mgv1a022017mg</name>
</gene>
<evidence type="ECO:0000313" key="3">
    <source>
        <dbReference type="Proteomes" id="UP000030748"/>
    </source>
</evidence>
<dbReference type="InterPro" id="IPR025322">
    <property type="entry name" value="PADRE_dom"/>
</dbReference>
<dbReference type="eggNOG" id="ENOG502S4YK">
    <property type="taxonomic scope" value="Eukaryota"/>
</dbReference>
<dbReference type="PANTHER" id="PTHR33148:SF2">
    <property type="entry name" value="DUF4228 DOMAIN-CONTAINING PROTEIN"/>
    <property type="match status" value="1"/>
</dbReference>
<keyword evidence="3" id="KW-1185">Reference proteome</keyword>
<feature type="compositionally biased region" description="Basic and acidic residues" evidence="1">
    <location>
        <begin position="97"/>
        <end position="113"/>
    </location>
</feature>
<feature type="region of interest" description="Disordered" evidence="1">
    <location>
        <begin position="97"/>
        <end position="120"/>
    </location>
</feature>
<dbReference type="Pfam" id="PF14009">
    <property type="entry name" value="PADRE"/>
    <property type="match status" value="1"/>
</dbReference>
<evidence type="ECO:0000256" key="1">
    <source>
        <dbReference type="SAM" id="MobiDB-lite"/>
    </source>
</evidence>
<feature type="region of interest" description="Disordered" evidence="1">
    <location>
        <begin position="160"/>
        <end position="183"/>
    </location>
</feature>
<proteinExistence type="predicted"/>
<dbReference type="Proteomes" id="UP000030748">
    <property type="component" value="Unassembled WGS sequence"/>
</dbReference>